<feature type="region of interest" description="Disordered" evidence="3">
    <location>
        <begin position="169"/>
        <end position="188"/>
    </location>
</feature>
<evidence type="ECO:0000313" key="5">
    <source>
        <dbReference type="EMBL" id="CAH1104979.1"/>
    </source>
</evidence>
<accession>A0A9P0CU06</accession>
<dbReference type="GO" id="GO:0042302">
    <property type="term" value="F:structural constituent of cuticle"/>
    <property type="evidence" value="ECO:0007669"/>
    <property type="project" value="UniProtKB-UniRule"/>
</dbReference>
<dbReference type="PROSITE" id="PS00233">
    <property type="entry name" value="CHIT_BIND_RR_1"/>
    <property type="match status" value="2"/>
</dbReference>
<feature type="chain" id="PRO_5040187965" evidence="4">
    <location>
        <begin position="20"/>
        <end position="569"/>
    </location>
</feature>
<organism evidence="5 6">
    <name type="scientific">Psylliodes chrysocephalus</name>
    <dbReference type="NCBI Taxonomy" id="3402493"/>
    <lineage>
        <taxon>Eukaryota</taxon>
        <taxon>Metazoa</taxon>
        <taxon>Ecdysozoa</taxon>
        <taxon>Arthropoda</taxon>
        <taxon>Hexapoda</taxon>
        <taxon>Insecta</taxon>
        <taxon>Pterygota</taxon>
        <taxon>Neoptera</taxon>
        <taxon>Endopterygota</taxon>
        <taxon>Coleoptera</taxon>
        <taxon>Polyphaga</taxon>
        <taxon>Cucujiformia</taxon>
        <taxon>Chrysomeloidea</taxon>
        <taxon>Chrysomelidae</taxon>
        <taxon>Galerucinae</taxon>
        <taxon>Alticini</taxon>
        <taxon>Psylliodes</taxon>
    </lineage>
</organism>
<dbReference type="Pfam" id="PF00379">
    <property type="entry name" value="Chitin_bind_4"/>
    <property type="match status" value="2"/>
</dbReference>
<name>A0A9P0CU06_9CUCU</name>
<dbReference type="OrthoDB" id="6819000at2759"/>
<keyword evidence="6" id="KW-1185">Reference proteome</keyword>
<dbReference type="PANTHER" id="PTHR12236">
    <property type="entry name" value="STRUCTURAL CONTITUENT OF CUTICLE"/>
    <property type="match status" value="1"/>
</dbReference>
<feature type="signal peptide" evidence="4">
    <location>
        <begin position="1"/>
        <end position="19"/>
    </location>
</feature>
<dbReference type="PANTHER" id="PTHR12236:SF79">
    <property type="entry name" value="CUTICULAR PROTEIN 50CB-RELATED"/>
    <property type="match status" value="1"/>
</dbReference>
<sequence length="569" mass="64238">MWISQKALYLALIVVSTNSNPVEYKTYAPAHDEYKNTDYQFSYGVKDLHTGDIKHQWEKKDGDMVKGQYSLVEPDGSIRTVDYTADKHSGFNAIVKHSGTFKHPIQAKEEPTSHNEVILKPIEDHSQYVHQYINEDQGQKYVAEGTNYQDEDNSNLAYEYIPQEELNHSYPYNTGQEEDGEESQHSAVKSKYNFKRPNAIRHHVAIKEEYEKILPELPIDLSLIKNSPIEPVDVSLINPVEVNINTKTSYKNKYSEKDTSLQPSHELTEEEIGNFLKEYYKNNHSVAEPEVEGGFKPIKTKAKNTFTQPIPNTFKSNKKPASTPGLSSYSSGNHNKNHGHHIRRNPKLSQTDVQKAFVQMPHFHYYVPKEDLLEEQKKANIAKLYRSLSSGYYRYAKHLLSISALLAATQAGYLDSGYSTSYASNHLAAPVLSHGYAAPVVSHGYAAPVVSHGYAAPIAYGGHGGHDEYSHGHQDYYAHPKYQFEYGVKDPHTGDHKSQHETRDGDVVKGYYTVAEPDGTTRTVHYTADDHNGFNAVVEKSGHAVHPETYNTGHAAYPETYGSGHYQHY</sequence>
<dbReference type="Proteomes" id="UP001153636">
    <property type="component" value="Chromosome 18"/>
</dbReference>
<dbReference type="GO" id="GO:0031012">
    <property type="term" value="C:extracellular matrix"/>
    <property type="evidence" value="ECO:0007669"/>
    <property type="project" value="TreeGrafter"/>
</dbReference>
<dbReference type="EMBL" id="OV651830">
    <property type="protein sequence ID" value="CAH1104979.1"/>
    <property type="molecule type" value="Genomic_DNA"/>
</dbReference>
<dbReference type="InterPro" id="IPR000618">
    <property type="entry name" value="Insect_cuticle"/>
</dbReference>
<dbReference type="AlphaFoldDB" id="A0A9P0CU06"/>
<gene>
    <name evidence="5" type="ORF">PSYICH_LOCUS5970</name>
</gene>
<evidence type="ECO:0000256" key="2">
    <source>
        <dbReference type="PROSITE-ProRule" id="PRU00497"/>
    </source>
</evidence>
<dbReference type="GO" id="GO:0005615">
    <property type="term" value="C:extracellular space"/>
    <property type="evidence" value="ECO:0007669"/>
    <property type="project" value="TreeGrafter"/>
</dbReference>
<feature type="compositionally biased region" description="Basic residues" evidence="3">
    <location>
        <begin position="335"/>
        <end position="346"/>
    </location>
</feature>
<evidence type="ECO:0000256" key="1">
    <source>
        <dbReference type="ARBA" id="ARBA00022460"/>
    </source>
</evidence>
<protein>
    <submittedName>
        <fullName evidence="5">Uncharacterized protein</fullName>
    </submittedName>
</protein>
<evidence type="ECO:0000313" key="6">
    <source>
        <dbReference type="Proteomes" id="UP001153636"/>
    </source>
</evidence>
<dbReference type="PRINTS" id="PR00947">
    <property type="entry name" value="CUTICLE"/>
</dbReference>
<dbReference type="InterPro" id="IPR051217">
    <property type="entry name" value="Insect_Cuticle_Struc_Prot"/>
</dbReference>
<keyword evidence="4" id="KW-0732">Signal</keyword>
<dbReference type="PROSITE" id="PS51155">
    <property type="entry name" value="CHIT_BIND_RR_2"/>
    <property type="match status" value="2"/>
</dbReference>
<proteinExistence type="predicted"/>
<feature type="compositionally biased region" description="Polar residues" evidence="3">
    <location>
        <begin position="306"/>
        <end position="315"/>
    </location>
</feature>
<evidence type="ECO:0000256" key="4">
    <source>
        <dbReference type="SAM" id="SignalP"/>
    </source>
</evidence>
<keyword evidence="1 2" id="KW-0193">Cuticle</keyword>
<feature type="region of interest" description="Disordered" evidence="3">
    <location>
        <begin position="306"/>
        <end position="348"/>
    </location>
</feature>
<reference evidence="5" key="1">
    <citation type="submission" date="2022-01" db="EMBL/GenBank/DDBJ databases">
        <authorList>
            <person name="King R."/>
        </authorList>
    </citation>
    <scope>NUCLEOTIDE SEQUENCE</scope>
</reference>
<evidence type="ECO:0000256" key="3">
    <source>
        <dbReference type="SAM" id="MobiDB-lite"/>
    </source>
</evidence>
<dbReference type="InterPro" id="IPR031311">
    <property type="entry name" value="CHIT_BIND_RR_consensus"/>
</dbReference>